<protein>
    <recommendedName>
        <fullName evidence="2">Transcriptional regulator TetR C-terminal Firmicutes type domain-containing protein</fullName>
    </recommendedName>
</protein>
<name>A0A645E3S1_9ZZZZ</name>
<dbReference type="SUPFAM" id="SSF48498">
    <property type="entry name" value="Tetracyclin repressor-like, C-terminal domain"/>
    <property type="match status" value="1"/>
</dbReference>
<proteinExistence type="predicted"/>
<reference evidence="1" key="1">
    <citation type="submission" date="2019-08" db="EMBL/GenBank/DDBJ databases">
        <authorList>
            <person name="Kucharzyk K."/>
            <person name="Murdoch R.W."/>
            <person name="Higgins S."/>
            <person name="Loffler F."/>
        </authorList>
    </citation>
    <scope>NUCLEOTIDE SEQUENCE</scope>
</reference>
<evidence type="ECO:0008006" key="2">
    <source>
        <dbReference type="Google" id="ProtNLM"/>
    </source>
</evidence>
<dbReference type="InterPro" id="IPR036271">
    <property type="entry name" value="Tet_transcr_reg_TetR-rel_C_sf"/>
</dbReference>
<gene>
    <name evidence="1" type="ORF">SDC9_143518</name>
</gene>
<sequence length="132" mass="15215">MITDKIKKEFDENTPVDIQVKKAIEANINIYLEYGELAKIFFNELSSGIDSDALAEIDSLKNNYISFISDILKSASSEENKKIINYNMVAVGMLGMLDTECKYYLKNSDKTTPEEIRDFMLEIVSSWLYKRF</sequence>
<dbReference type="Gene3D" id="1.10.357.10">
    <property type="entry name" value="Tetracycline Repressor, domain 2"/>
    <property type="match status" value="1"/>
</dbReference>
<organism evidence="1">
    <name type="scientific">bioreactor metagenome</name>
    <dbReference type="NCBI Taxonomy" id="1076179"/>
    <lineage>
        <taxon>unclassified sequences</taxon>
        <taxon>metagenomes</taxon>
        <taxon>ecological metagenomes</taxon>
    </lineage>
</organism>
<evidence type="ECO:0000313" key="1">
    <source>
        <dbReference type="EMBL" id="MPM96357.1"/>
    </source>
</evidence>
<accession>A0A645E3S1</accession>
<dbReference type="AlphaFoldDB" id="A0A645E3S1"/>
<dbReference type="EMBL" id="VSSQ01042745">
    <property type="protein sequence ID" value="MPM96357.1"/>
    <property type="molecule type" value="Genomic_DNA"/>
</dbReference>
<comment type="caution">
    <text evidence="1">The sequence shown here is derived from an EMBL/GenBank/DDBJ whole genome shotgun (WGS) entry which is preliminary data.</text>
</comment>